<dbReference type="Gene3D" id="1.25.40.10">
    <property type="entry name" value="Tetratricopeptide repeat domain"/>
    <property type="match status" value="2"/>
</dbReference>
<feature type="transmembrane region" description="Helical" evidence="2">
    <location>
        <begin position="386"/>
        <end position="409"/>
    </location>
</feature>
<keyword evidence="2" id="KW-1133">Transmembrane helix</keyword>
<keyword evidence="1" id="KW-0802">TPR repeat</keyword>
<name>A0A1F8ETH4_9BACT</name>
<dbReference type="SUPFAM" id="SSF48452">
    <property type="entry name" value="TPR-like"/>
    <property type="match status" value="2"/>
</dbReference>
<dbReference type="PROSITE" id="PS50005">
    <property type="entry name" value="TPR"/>
    <property type="match status" value="3"/>
</dbReference>
<keyword evidence="2" id="KW-0812">Transmembrane</keyword>
<feature type="repeat" description="TPR" evidence="1">
    <location>
        <begin position="717"/>
        <end position="750"/>
    </location>
</feature>
<dbReference type="Proteomes" id="UP000177419">
    <property type="component" value="Unassembled WGS sequence"/>
</dbReference>
<dbReference type="SMART" id="SM00028">
    <property type="entry name" value="TPR"/>
    <property type="match status" value="3"/>
</dbReference>
<feature type="transmembrane region" description="Helical" evidence="2">
    <location>
        <begin position="112"/>
        <end position="132"/>
    </location>
</feature>
<feature type="transmembrane region" description="Helical" evidence="2">
    <location>
        <begin position="173"/>
        <end position="196"/>
    </location>
</feature>
<feature type="transmembrane region" description="Helical" evidence="2">
    <location>
        <begin position="81"/>
        <end position="100"/>
    </location>
</feature>
<feature type="transmembrane region" description="Helical" evidence="2">
    <location>
        <begin position="442"/>
        <end position="459"/>
    </location>
</feature>
<dbReference type="STRING" id="1802669.A2746_01665"/>
<evidence type="ECO:0000256" key="2">
    <source>
        <dbReference type="SAM" id="Phobius"/>
    </source>
</evidence>
<reference evidence="3 4" key="1">
    <citation type="journal article" date="2016" name="Nat. Commun.">
        <title>Thousands of microbial genomes shed light on interconnected biogeochemical processes in an aquifer system.</title>
        <authorList>
            <person name="Anantharaman K."/>
            <person name="Brown C.T."/>
            <person name="Hug L.A."/>
            <person name="Sharon I."/>
            <person name="Castelle C.J."/>
            <person name="Probst A.J."/>
            <person name="Thomas B.C."/>
            <person name="Singh A."/>
            <person name="Wilkins M.J."/>
            <person name="Karaoz U."/>
            <person name="Brodie E.L."/>
            <person name="Williams K.H."/>
            <person name="Hubbard S.S."/>
            <person name="Banfield J.F."/>
        </authorList>
    </citation>
    <scope>NUCLEOTIDE SEQUENCE [LARGE SCALE GENOMIC DNA]</scope>
</reference>
<feature type="transmembrane region" description="Helical" evidence="2">
    <location>
        <begin position="216"/>
        <end position="233"/>
    </location>
</feature>
<dbReference type="PANTHER" id="PTHR12558">
    <property type="entry name" value="CELL DIVISION CYCLE 16,23,27"/>
    <property type="match status" value="1"/>
</dbReference>
<gene>
    <name evidence="3" type="ORF">A2746_01665</name>
</gene>
<feature type="transmembrane region" description="Helical" evidence="2">
    <location>
        <begin position="263"/>
        <end position="283"/>
    </location>
</feature>
<proteinExistence type="predicted"/>
<comment type="caution">
    <text evidence="3">The sequence shown here is derived from an EMBL/GenBank/DDBJ whole genome shotgun (WGS) entry which is preliminary data.</text>
</comment>
<feature type="transmembrane region" description="Helical" evidence="2">
    <location>
        <begin position="295"/>
        <end position="315"/>
    </location>
</feature>
<protein>
    <submittedName>
        <fullName evidence="3">Uncharacterized protein</fullName>
    </submittedName>
</protein>
<dbReference type="PANTHER" id="PTHR12558:SF13">
    <property type="entry name" value="CELL DIVISION CYCLE PROTEIN 27 HOMOLOG"/>
    <property type="match status" value="1"/>
</dbReference>
<sequence>MNFMEEEIRVELAAADMVAPVEPELLMPAHGESSDEAPERPLEKKNTVYEKIARWIVAATVFLIPLFFLPWTTGIIELNKLALLTAATGAALIFWFLHVIVSGQMSFRRSPVNLGILAVLGAEILAVIFSLARFKGLFGLTNSLSDSLVAVINLAVFYFLVINLFRRGRRLQLILAASLGLALLYGLLQMSGFYIFKYLNISILDFTSSHAFNTVGSVNALGLLAAAALPLFGKIRNEKIVLKFLRIAGLVVAFAVLLILNWWILWAAAIAGMTVIMLLDSLVTGRENKFKISRFLLPMTVIVLGIFFTIVNLNLSFIKKNFPVEIGPSFGLSGRVVKSTLSESPIFGYGPENFSLAFDKFGADKLVNTTLSGIKFFDSTSEVINFAAHGGIILLAAFAFLFWSLFAAIKRSVAGGIKSVGLVASLAALVVGSFLYPLNLTMFFLFFILAALLVLDLAKEDAKLTDIEEKPLASLAASLGFVGSLILVLVETYFGATVYLADAKYADALSEKDSQKRTDLLVRAVNLNGHDDRYYRSASQAALELLAQELIKKADKNDTDRSSRIQNYIGSAINLARRATEVSPRETNNWTNLGGVYQELVGLVDGVDNLAAVAYAKASELRPGDANIYNQAGNVFLGKADLLLRLAVANAGSAQQFRQGAADALTRAEENYKRAIELSTNFGVAIYNLGVVYDRQGKLGEAVKQLEKIMPFNGNQPNLAFELGLLYYRNGQKDKAFAQLQRAVILSPNFSNARWYLALIYEERRDLPNAIEQLEKILSLEENKGNQIVTTKLSELKKGQTKIPPQKVLDQKPLQ</sequence>
<organism evidence="3 4">
    <name type="scientific">Candidatus Yanofskybacteria bacterium RIFCSPHIGHO2_01_FULL_44_22</name>
    <dbReference type="NCBI Taxonomy" id="1802669"/>
    <lineage>
        <taxon>Bacteria</taxon>
        <taxon>Candidatus Yanofskyibacteriota</taxon>
    </lineage>
</organism>
<dbReference type="InterPro" id="IPR019734">
    <property type="entry name" value="TPR_rpt"/>
</dbReference>
<dbReference type="InterPro" id="IPR011990">
    <property type="entry name" value="TPR-like_helical_dom_sf"/>
</dbReference>
<dbReference type="Pfam" id="PF13432">
    <property type="entry name" value="TPR_16"/>
    <property type="match status" value="1"/>
</dbReference>
<feature type="transmembrane region" description="Helical" evidence="2">
    <location>
        <begin position="471"/>
        <end position="490"/>
    </location>
</feature>
<evidence type="ECO:0000313" key="4">
    <source>
        <dbReference type="Proteomes" id="UP000177419"/>
    </source>
</evidence>
<feature type="repeat" description="TPR" evidence="1">
    <location>
        <begin position="683"/>
        <end position="716"/>
    </location>
</feature>
<evidence type="ECO:0000256" key="1">
    <source>
        <dbReference type="PROSITE-ProRule" id="PRU00339"/>
    </source>
</evidence>
<accession>A0A1F8ETH4</accession>
<dbReference type="EMBL" id="MGJJ01000028">
    <property type="protein sequence ID" value="OGN04123.1"/>
    <property type="molecule type" value="Genomic_DNA"/>
</dbReference>
<keyword evidence="2" id="KW-0472">Membrane</keyword>
<feature type="repeat" description="TPR" evidence="1">
    <location>
        <begin position="751"/>
        <end position="784"/>
    </location>
</feature>
<feature type="transmembrane region" description="Helical" evidence="2">
    <location>
        <begin position="144"/>
        <end position="161"/>
    </location>
</feature>
<feature type="transmembrane region" description="Helical" evidence="2">
    <location>
        <begin position="416"/>
        <end position="436"/>
    </location>
</feature>
<feature type="transmembrane region" description="Helical" evidence="2">
    <location>
        <begin position="240"/>
        <end position="257"/>
    </location>
</feature>
<evidence type="ECO:0000313" key="3">
    <source>
        <dbReference type="EMBL" id="OGN04123.1"/>
    </source>
</evidence>
<feature type="transmembrane region" description="Helical" evidence="2">
    <location>
        <begin position="52"/>
        <end position="69"/>
    </location>
</feature>
<dbReference type="AlphaFoldDB" id="A0A1F8ETH4"/>